<dbReference type="GO" id="GO:0003676">
    <property type="term" value="F:nucleic acid binding"/>
    <property type="evidence" value="ECO:0007669"/>
    <property type="project" value="InterPro"/>
</dbReference>
<dbReference type="SUPFAM" id="SSF53098">
    <property type="entry name" value="Ribonuclease H-like"/>
    <property type="match status" value="2"/>
</dbReference>
<dbReference type="WBParaSite" id="SPAL_0001319300.1">
    <property type="protein sequence ID" value="SPAL_0001319300.1"/>
    <property type="gene ID" value="SPAL_0001319300"/>
</dbReference>
<dbReference type="Proteomes" id="UP000046392">
    <property type="component" value="Unplaced"/>
</dbReference>
<feature type="domain" description="RNase H type-1" evidence="2">
    <location>
        <begin position="1027"/>
        <end position="1157"/>
    </location>
</feature>
<dbReference type="GO" id="GO:0042575">
    <property type="term" value="C:DNA polymerase complex"/>
    <property type="evidence" value="ECO:0007669"/>
    <property type="project" value="UniProtKB-ARBA"/>
</dbReference>
<proteinExistence type="predicted"/>
<feature type="region of interest" description="Disordered" evidence="1">
    <location>
        <begin position="980"/>
        <end position="1004"/>
    </location>
</feature>
<evidence type="ECO:0000259" key="2">
    <source>
        <dbReference type="PROSITE" id="PS50879"/>
    </source>
</evidence>
<dbReference type="InterPro" id="IPR001584">
    <property type="entry name" value="Integrase_cat-core"/>
</dbReference>
<reference evidence="5" key="1">
    <citation type="submission" date="2017-02" db="UniProtKB">
        <authorList>
            <consortium name="WormBaseParasite"/>
        </authorList>
    </citation>
    <scope>IDENTIFICATION</scope>
</reference>
<name>A0A0N5C5G5_STREA</name>
<dbReference type="GO" id="GO:0015074">
    <property type="term" value="P:DNA integration"/>
    <property type="evidence" value="ECO:0007669"/>
    <property type="project" value="InterPro"/>
</dbReference>
<dbReference type="Pfam" id="PF00665">
    <property type="entry name" value="rve"/>
    <property type="match status" value="1"/>
</dbReference>
<dbReference type="AlphaFoldDB" id="A0A0N5C5G5"/>
<dbReference type="Gene3D" id="3.10.10.10">
    <property type="entry name" value="HIV Type 1 Reverse Transcriptase, subunit A, domain 1"/>
    <property type="match status" value="1"/>
</dbReference>
<sequence length="1197" mass="135922">ATLFEQDCNSDLVGQIATFHCIMRMPKDLVAAFFKHLKKKKEVLCRESLHNWATRNKTSTHQRLVPGKGDKDKNTIVEKKRDTPKIIGPSHWTIKALIGNVKLSTTMYLDSCSGFNYLSMKSWKDLGEPSLDLLDTVEIKDVGANIISCLGALVIPVVLDNIEHTCNDLKWLGFIGCESIKKKLENCTQVRVPKLSMSFDVSEDFKPCVMPFRKLKPNVHDLVKQRLEEECKLGYLRKIPSKQVSNASPIVVVPKSNGEICICGDYTRINKFIIIPEAHDNILIKNILQLRKEDVRYLSSIDLKDAYKQFTIHGKNQELATINTPFRFYEPLRAVFGIASVPALFNNALADLFNPIPDTYRYFDDIVVISKTESGHRAALSQLFQVLEDNNIVCNCQKSQIMVNSINFLEFCISSDGTIQASNKMKGMILDSPTDSTSLRGALVKMSYARLFIPDFAKLAKSLYPKKNKKFCWTDLKEKQFQQLVQAYHQAHSLHMIEDNINTLFIDVDCNNEFVGFVVCWMKGGKPFLLYSNSRVLQGSQKRYSPALRLLLAVSIAAEELESILLYNNIVVYTPSVDIKKMFDSFVSFDECISNDTTFINWEVKKKNSKSISDVPHFLIASKDAECETILDPKLIIDEYKNDYTYKVLKNQDRKKWPICLRKFKTVHEDQGLLFLDHRLFIPSTLHSELLSKLYSPHRSLLHMRRTITMKFIVEGYTRKTEKFLINCKECQTAQKNLNKLISSLPKATFSSERIHIDNMVYGKSKICVMYDSFSRLTKAFFIKSYASKEMIKCVEKWIEEVGTISILVSDNHRPLISSEFDDWLKGHNIYHIRSIPYRSISNGSVERGIQSVRHGLNQHLSLAQTITKINSSIGADKLTNCQRFEMGKANDTSVSLHDKYTVQVTALNGSGWYKVKYDDDDWKECELVSKIGQSCFKIKDGETYHIRASDAVKLSIVKVTGEFKDQQLWNIHNDEVVKEPQDPLESSDAESTTTAAAPLNDDNDPINYLPDRCVNQSEVDAITKDFVDDWIVASDAAEANINNHTSKGWAIVATNGTQVIIQGKKVHGNTSTQKLELEAAVKGLEFLRANSKKGLLLSDSGFVCSSSQCNYNVTAFPDLWSSFQEKRGETRIVHVSAHSKIVLNEMVDLFGKCYAAEIVEKDMEWPCDLNTAVIRSQEFKELLNKLLKDDAADIKS</sequence>
<dbReference type="Gene3D" id="3.30.420.10">
    <property type="entry name" value="Ribonuclease H-like superfamily/Ribonuclease H"/>
    <property type="match status" value="2"/>
</dbReference>
<dbReference type="Pfam" id="PF00075">
    <property type="entry name" value="RNase_H"/>
    <property type="match status" value="1"/>
</dbReference>
<evidence type="ECO:0000256" key="1">
    <source>
        <dbReference type="SAM" id="MobiDB-lite"/>
    </source>
</evidence>
<dbReference type="STRING" id="174720.A0A0N5C5G5"/>
<dbReference type="PROSITE" id="PS50994">
    <property type="entry name" value="INTEGRASE"/>
    <property type="match status" value="1"/>
</dbReference>
<dbReference type="PROSITE" id="PS50879">
    <property type="entry name" value="RNASE_H_1"/>
    <property type="match status" value="1"/>
</dbReference>
<dbReference type="CDD" id="cd01647">
    <property type="entry name" value="RT_LTR"/>
    <property type="match status" value="1"/>
</dbReference>
<dbReference type="SUPFAM" id="SSF56672">
    <property type="entry name" value="DNA/RNA polymerases"/>
    <property type="match status" value="1"/>
</dbReference>
<dbReference type="PANTHER" id="PTHR37984:SF5">
    <property type="entry name" value="PROTEIN NYNRIN-LIKE"/>
    <property type="match status" value="1"/>
</dbReference>
<dbReference type="Gene3D" id="3.30.70.270">
    <property type="match status" value="2"/>
</dbReference>
<dbReference type="InterPro" id="IPR043502">
    <property type="entry name" value="DNA/RNA_pol_sf"/>
</dbReference>
<dbReference type="InterPro" id="IPR012337">
    <property type="entry name" value="RNaseH-like_sf"/>
</dbReference>
<dbReference type="InterPro" id="IPR036397">
    <property type="entry name" value="RNaseH_sf"/>
</dbReference>
<dbReference type="Pfam" id="PF00078">
    <property type="entry name" value="RVT_1"/>
    <property type="match status" value="1"/>
</dbReference>
<evidence type="ECO:0000313" key="4">
    <source>
        <dbReference type="Proteomes" id="UP000046392"/>
    </source>
</evidence>
<organism evidence="4 5">
    <name type="scientific">Strongyloides papillosus</name>
    <name type="common">Intestinal threadworm</name>
    <dbReference type="NCBI Taxonomy" id="174720"/>
    <lineage>
        <taxon>Eukaryota</taxon>
        <taxon>Metazoa</taxon>
        <taxon>Ecdysozoa</taxon>
        <taxon>Nematoda</taxon>
        <taxon>Chromadorea</taxon>
        <taxon>Rhabditida</taxon>
        <taxon>Tylenchina</taxon>
        <taxon>Panagrolaimomorpha</taxon>
        <taxon>Strongyloidoidea</taxon>
        <taxon>Strongyloididae</taxon>
        <taxon>Strongyloides</taxon>
    </lineage>
</organism>
<dbReference type="InterPro" id="IPR043128">
    <property type="entry name" value="Rev_trsase/Diguanyl_cyclase"/>
</dbReference>
<accession>A0A0N5C5G5</accession>
<evidence type="ECO:0000259" key="3">
    <source>
        <dbReference type="PROSITE" id="PS50994"/>
    </source>
</evidence>
<dbReference type="InterPro" id="IPR000477">
    <property type="entry name" value="RT_dom"/>
</dbReference>
<protein>
    <submittedName>
        <fullName evidence="5">Reverse transcriptase domain-containing protein</fullName>
    </submittedName>
</protein>
<evidence type="ECO:0000313" key="5">
    <source>
        <dbReference type="WBParaSite" id="SPAL_0001319300.1"/>
    </source>
</evidence>
<dbReference type="PANTHER" id="PTHR37984">
    <property type="entry name" value="PROTEIN CBG26694"/>
    <property type="match status" value="1"/>
</dbReference>
<feature type="domain" description="Integrase catalytic" evidence="3">
    <location>
        <begin position="742"/>
        <end position="902"/>
    </location>
</feature>
<dbReference type="GO" id="GO:0004523">
    <property type="term" value="F:RNA-DNA hybrid ribonuclease activity"/>
    <property type="evidence" value="ECO:0007669"/>
    <property type="project" value="InterPro"/>
</dbReference>
<dbReference type="InterPro" id="IPR002156">
    <property type="entry name" value="RNaseH_domain"/>
</dbReference>
<dbReference type="InterPro" id="IPR050951">
    <property type="entry name" value="Retrovirus_Pol_polyprotein"/>
</dbReference>
<keyword evidence="4" id="KW-1185">Reference proteome</keyword>